<dbReference type="Gene3D" id="2.30.30.100">
    <property type="match status" value="1"/>
</dbReference>
<dbReference type="GO" id="GO:0005683">
    <property type="term" value="C:U7 snRNP"/>
    <property type="evidence" value="ECO:0007669"/>
    <property type="project" value="TreeGrafter"/>
</dbReference>
<feature type="compositionally biased region" description="Basic and acidic residues" evidence="1">
    <location>
        <begin position="1723"/>
        <end position="1747"/>
    </location>
</feature>
<feature type="region of interest" description="Disordered" evidence="1">
    <location>
        <begin position="1065"/>
        <end position="1116"/>
    </location>
</feature>
<protein>
    <recommendedName>
        <fullName evidence="4">LSM domain-containing protein</fullName>
    </recommendedName>
</protein>
<dbReference type="InterPro" id="IPR039267">
    <property type="entry name" value="Lsm11"/>
</dbReference>
<feature type="compositionally biased region" description="Basic and acidic residues" evidence="1">
    <location>
        <begin position="1436"/>
        <end position="1498"/>
    </location>
</feature>
<feature type="compositionally biased region" description="Basic and acidic residues" evidence="1">
    <location>
        <begin position="415"/>
        <end position="451"/>
    </location>
</feature>
<feature type="compositionally biased region" description="Basic and acidic residues" evidence="1">
    <location>
        <begin position="690"/>
        <end position="706"/>
    </location>
</feature>
<feature type="compositionally biased region" description="Basic and acidic residues" evidence="1">
    <location>
        <begin position="942"/>
        <end position="959"/>
    </location>
</feature>
<feature type="compositionally biased region" description="Basic and acidic residues" evidence="1">
    <location>
        <begin position="363"/>
        <end position="376"/>
    </location>
</feature>
<organism evidence="2 3">
    <name type="scientific">Clytia hemisphaerica</name>
    <dbReference type="NCBI Taxonomy" id="252671"/>
    <lineage>
        <taxon>Eukaryota</taxon>
        <taxon>Metazoa</taxon>
        <taxon>Cnidaria</taxon>
        <taxon>Hydrozoa</taxon>
        <taxon>Hydroidolina</taxon>
        <taxon>Leptothecata</taxon>
        <taxon>Obeliida</taxon>
        <taxon>Clytiidae</taxon>
        <taxon>Clytia</taxon>
    </lineage>
</organism>
<sequence length="2237" mass="254770">MEGATNGPLSVLHDCMQYGIKAKVWVRRYKGLRGCLTGYIAAFDHHMNLALIDVEEVYTLETWMVGEPLKKYQKKVLKKREEKCQLKSFAETAQPIKPSTGATKKPCSGGGVKDYLKKLTQSLRQNTSSPTLFANLHRNSAMTTNKPLEQERKIVSGPTVDKNPDSTIDKDSNIAVKTSHIVKSAKPEIVTGPRLHTSNDTLTNRNIDKSSQENRSSVVLQPLDEDASNKCQNVTKNILSDPRSHRKDKNVDKLAKQPSEIDPSQEAKPNNDIWSVLKGIDFDSLTKKVLTVNKETKVEDSVTIPSNKEVNLDTETGNSNLQKTYKTDCSNEANLKNSKGIFHKIPLELQAMDFTRGLSLDPLHPDPRLRPREVFKKYSQTSKLKPKKDSTTEKKNTDMPFSIQAHQSNKKKHMEHSNKPQLEENLKERPCDTEKQLSNEDKVSLPKEKRPLKSKGLSLDKKRPLCEERTSTKEQRVLDDKRPNEQGTLDKSKSFIDKTPLEEKQQTLEDGKQKVENDEPLHPKGLFEQSRIAIERSIKPSVTTQKLPDDRTLQPEETRTLQPKETRTLQLEKPERRANKQKLQPVKLIKASFDSKELLDIPLPSKLDLSLFSDDSQESRVENEVILLDKSHDVTNENPAKMTSDQKETILLVKPLKTSSESVLKEPCENKSILTTELVESQKVINEKIDTRPLDQKDTFPLDKPQKTTNDVEDVTSRDPKQEVSLVSPAVEKDENRNLLQLDLSGDKPPLLNQEDSKETTQIKKPKKKKKKSKKNRLSSESIQNILDSVHNKSTEEGKETSPSIEKTELTRNDLDHKLEEKSKHIESENQMDVPPSIENTEKIIGPIQNDTCQKLKLERESTLDKSKDRIDSPSSIKSTENISNRPQSKIGPEIKIESEKIKLQEVINIPLSIDKTESDHGEPKKASIPPRTIFQENSNEIDVKDSTELQQENPKDSSSKVSKTHCKFLFHSIANRLKSLNEKEKSISGLENRQLRSDIQKLTPEYEIKRSTSPDQTFVSPVKKPSRNTIGQHQSRDKIQEPGLVGLASTPNTIGQGWACDTSKPMDLQFSQSSSSQIGQERTRDQCEPIESHHTGKSSNLIGGERSRDEDDSLSFEHSYEAANTLLLLATSRPGSPSDSDENFDSENESFNSEHGNLKDKHVNETEVFDQSTVPRDQKEAFLLDDSQIKFESNENQRESLFTEAHAILQQTETPTSNETCPKRETMVSESLQNIEEIDGSIEKEILLTGDPELEEIGIIEQSKVEGELTSEDSDLESRDQNEVVFLDDELPPLPPIGRKTSCDQNEDMILDEEVFNVPGIALNEETLDADDIYKGIETDFDFANEIKESISCDQKESISLDSSHKGANQIAESIPRGQKETFSLDDNHKGTNQTDESKPCDRNKASSLANSKETLRNDSMEIEIIVNENEFEKEEAKTASGEKEEKTEERKRDVKKERSNEKRENARKAPIDLREKLRLRRGENKEKDQNKDEVKSTRSKREKPSPECTVDGEKRERTKSSIKNESKPEKSRTSKSESNSNLHKRSKTESEDFRETRKSRRSLKTNAEKSNESCHRAQSKLEPEKSKDLKSRRPSKSDMDTSRATTNYSRSESKSLISRETKNRRDSKCEIDKSSKSRETKSETENNKSRHSRSTINPEKHCESRRESKTLKQPSRPRDTRIPSKNRSTQSEAEMEKEKQREMKNRRRRSKSDSESNANLKESERKQRRHSEEERTDDSRKKDLPIQEPSSEPKPSAEKATEMEPENIINVMEQFFVQPKVKDKTPETAAATLTSNRNENAETATRKSSKSHEAQKVPTNQESRSSHIIKPHRSSLSRASEQDNRKSHSSSNREVTNLTSMIDESREILNPHHFTKESGNQKSNSSKKVENASMKSESRKTERNIGFGEGKKVQSDLLEERNESKKDLMKKKLTNLQRKSDFQKLGLSMDRPQTSVKVASGNKINNKEAQDSACCDDKEIDHLTEGKKDSFTDSSKGETVQNVAQEQNSIAVKSTDSKHERKIDFDSLAACMTKIYETKTSFKSLKPSQQDSEDEDNDINEKEKQRPVSELNIFQKRRQQSNEVFLKTRVKRMYGWLERDEHQEKGALPLGQKETKTLSTDETNAKLRIETKDTEDIHTEENFLDENNSDGGADSESKLQNKERLMWRQEVAKRRQRELINKVRGETFTPSIQGRLTTKGIIYKRRHVNQLFVRGDNIVLVAFDRPDGATLPNEE</sequence>
<proteinExistence type="predicted"/>
<dbReference type="Proteomes" id="UP000594262">
    <property type="component" value="Unplaced"/>
</dbReference>
<feature type="region of interest" description="Disordered" evidence="1">
    <location>
        <begin position="690"/>
        <end position="891"/>
    </location>
</feature>
<feature type="compositionally biased region" description="Basic residues" evidence="1">
    <location>
        <begin position="764"/>
        <end position="777"/>
    </location>
</feature>
<name>A0A7M5V760_9CNID</name>
<feature type="compositionally biased region" description="Polar residues" evidence="1">
    <location>
        <begin position="1685"/>
        <end position="1694"/>
    </location>
</feature>
<feature type="region of interest" description="Disordered" evidence="1">
    <location>
        <begin position="237"/>
        <end position="269"/>
    </location>
</feature>
<feature type="compositionally biased region" description="Basic and acidic residues" evidence="1">
    <location>
        <begin position="790"/>
        <end position="828"/>
    </location>
</feature>
<feature type="compositionally biased region" description="Basic and acidic residues" evidence="1">
    <location>
        <begin position="915"/>
        <end position="926"/>
    </location>
</feature>
<dbReference type="PANTHER" id="PTHR21415:SF1">
    <property type="entry name" value="U7 SNRNA-ASSOCIATED SM-LIKE PROTEIN LSM11"/>
    <property type="match status" value="1"/>
</dbReference>
<dbReference type="GO" id="GO:0071209">
    <property type="term" value="F:U7 snRNA binding"/>
    <property type="evidence" value="ECO:0007669"/>
    <property type="project" value="InterPro"/>
</dbReference>
<feature type="compositionally biased region" description="Polar residues" evidence="1">
    <location>
        <begin position="196"/>
        <end position="205"/>
    </location>
</feature>
<feature type="compositionally biased region" description="Basic and acidic residues" evidence="1">
    <location>
        <begin position="547"/>
        <end position="578"/>
    </location>
</feature>
<feature type="region of interest" description="Disordered" evidence="1">
    <location>
        <begin position="1132"/>
        <end position="1164"/>
    </location>
</feature>
<dbReference type="GO" id="GO:0006398">
    <property type="term" value="P:mRNA 3'-end processing by stem-loop binding and cleavage"/>
    <property type="evidence" value="ECO:0007669"/>
    <property type="project" value="TreeGrafter"/>
</dbReference>
<accession>A0A7M5V760</accession>
<feature type="compositionally biased region" description="Polar residues" evidence="1">
    <location>
        <begin position="1851"/>
        <end position="1864"/>
    </location>
</feature>
<evidence type="ECO:0000313" key="3">
    <source>
        <dbReference type="Proteomes" id="UP000594262"/>
    </source>
</evidence>
<feature type="compositionally biased region" description="Basic and acidic residues" evidence="1">
    <location>
        <begin position="1696"/>
        <end position="1705"/>
    </location>
</feature>
<dbReference type="SUPFAM" id="SSF50182">
    <property type="entry name" value="Sm-like ribonucleoproteins"/>
    <property type="match status" value="1"/>
</dbReference>
<dbReference type="InterPro" id="IPR010920">
    <property type="entry name" value="LSM_dom_sf"/>
</dbReference>
<feature type="region of interest" description="Disordered" evidence="1">
    <location>
        <begin position="1988"/>
        <end position="2008"/>
    </location>
</feature>
<feature type="compositionally biased region" description="Polar residues" evidence="1">
    <location>
        <begin position="1793"/>
        <end position="1805"/>
    </location>
</feature>
<feature type="region of interest" description="Disordered" evidence="1">
    <location>
        <begin position="2137"/>
        <end position="2164"/>
    </location>
</feature>
<reference evidence="2" key="1">
    <citation type="submission" date="2021-01" db="UniProtKB">
        <authorList>
            <consortium name="EnsemblMetazoa"/>
        </authorList>
    </citation>
    <scope>IDENTIFICATION</scope>
</reference>
<feature type="compositionally biased region" description="Basic and acidic residues" evidence="1">
    <location>
        <begin position="1898"/>
        <end position="1926"/>
    </location>
</feature>
<feature type="compositionally biased region" description="Polar residues" evidence="1">
    <location>
        <begin position="1994"/>
        <end position="2008"/>
    </location>
</feature>
<feature type="region of interest" description="Disordered" evidence="1">
    <location>
        <begin position="361"/>
        <end position="583"/>
    </location>
</feature>
<feature type="region of interest" description="Disordered" evidence="1">
    <location>
        <begin position="1357"/>
        <end position="1926"/>
    </location>
</feature>
<feature type="compositionally biased region" description="Basic and acidic residues" evidence="1">
    <location>
        <begin position="854"/>
        <end position="872"/>
    </location>
</feature>
<feature type="compositionally biased region" description="Basic and acidic residues" evidence="1">
    <location>
        <begin position="387"/>
        <end position="397"/>
    </location>
</feature>
<feature type="compositionally biased region" description="Basic and acidic residues" evidence="1">
    <location>
        <begin position="1660"/>
        <end position="1684"/>
    </location>
</feature>
<feature type="compositionally biased region" description="Basic and acidic residues" evidence="1">
    <location>
        <begin position="1865"/>
        <end position="1878"/>
    </location>
</feature>
<feature type="compositionally biased region" description="Basic and acidic residues" evidence="1">
    <location>
        <begin position="1549"/>
        <end position="1558"/>
    </location>
</feature>
<feature type="compositionally biased region" description="Basic and acidic residues" evidence="1">
    <location>
        <begin position="1513"/>
        <end position="1537"/>
    </location>
</feature>
<feature type="compositionally biased region" description="Basic and acidic residues" evidence="1">
    <location>
        <begin position="1082"/>
        <end position="1095"/>
    </location>
</feature>
<evidence type="ECO:0000256" key="1">
    <source>
        <dbReference type="SAM" id="MobiDB-lite"/>
    </source>
</evidence>
<evidence type="ECO:0008006" key="4">
    <source>
        <dbReference type="Google" id="ProtNLM"/>
    </source>
</evidence>
<dbReference type="EnsemblMetazoa" id="CLYHEMT012632.1">
    <property type="protein sequence ID" value="CLYHEMP012632.1"/>
    <property type="gene ID" value="CLYHEMG012632"/>
</dbReference>
<feature type="compositionally biased region" description="Basic and acidic residues" evidence="1">
    <location>
        <begin position="1357"/>
        <end position="1366"/>
    </location>
</feature>
<feature type="compositionally biased region" description="Acidic residues" evidence="1">
    <location>
        <begin position="1140"/>
        <end position="1149"/>
    </location>
</feature>
<feature type="region of interest" description="Disordered" evidence="1">
    <location>
        <begin position="1012"/>
        <end position="1038"/>
    </location>
</feature>
<feature type="compositionally biased region" description="Basic and acidic residues" evidence="1">
    <location>
        <begin position="1387"/>
        <end position="1406"/>
    </location>
</feature>
<feature type="region of interest" description="Disordered" evidence="1">
    <location>
        <begin position="1945"/>
        <end position="1974"/>
    </location>
</feature>
<feature type="compositionally biased region" description="Basic and acidic residues" evidence="1">
    <location>
        <begin position="1613"/>
        <end position="1650"/>
    </location>
</feature>
<feature type="region of interest" description="Disordered" evidence="1">
    <location>
        <begin position="143"/>
        <end position="170"/>
    </location>
</feature>
<feature type="compositionally biased region" description="Polar residues" evidence="1">
    <location>
        <begin position="1879"/>
        <end position="1888"/>
    </location>
</feature>
<feature type="compositionally biased region" description="Polar residues" evidence="1">
    <location>
        <begin position="873"/>
        <end position="888"/>
    </location>
</feature>
<feature type="compositionally biased region" description="Basic and acidic residues" evidence="1">
    <location>
        <begin position="1568"/>
        <end position="1603"/>
    </location>
</feature>
<feature type="compositionally biased region" description="Basic and acidic residues" evidence="1">
    <location>
        <begin position="458"/>
        <end position="522"/>
    </location>
</feature>
<feature type="region of interest" description="Disordered" evidence="1">
    <location>
        <begin position="185"/>
        <end position="216"/>
    </location>
</feature>
<dbReference type="PANTHER" id="PTHR21415">
    <property type="entry name" value="U7 SNRNA-ASSOCIATED SM-LIKE PROTEIN LSM11"/>
    <property type="match status" value="1"/>
</dbReference>
<feature type="region of interest" description="Disordered" evidence="1">
    <location>
        <begin position="915"/>
        <end position="963"/>
    </location>
</feature>
<feature type="region of interest" description="Disordered" evidence="1">
    <location>
        <begin position="2044"/>
        <end position="2074"/>
    </location>
</feature>
<evidence type="ECO:0000313" key="2">
    <source>
        <dbReference type="EnsemblMetazoa" id="CLYHEMP012632.1"/>
    </source>
</evidence>
<dbReference type="OrthoDB" id="10002367at2759"/>
<keyword evidence="3" id="KW-1185">Reference proteome</keyword>